<keyword evidence="8" id="KW-0175">Coiled coil</keyword>
<evidence type="ECO:0000256" key="3">
    <source>
        <dbReference type="ARBA" id="ARBA00012759"/>
    </source>
</evidence>
<dbReference type="InterPro" id="IPR018200">
    <property type="entry name" value="USP_CS"/>
</dbReference>
<proteinExistence type="inferred from homology"/>
<evidence type="ECO:0000259" key="10">
    <source>
        <dbReference type="PROSITE" id="PS50195"/>
    </source>
</evidence>
<protein>
    <recommendedName>
        <fullName evidence="3">ubiquitinyl hydrolase 1</fullName>
        <ecNumber evidence="3">3.4.19.12</ecNumber>
    </recommendedName>
</protein>
<dbReference type="GO" id="GO:0006508">
    <property type="term" value="P:proteolysis"/>
    <property type="evidence" value="ECO:0007669"/>
    <property type="project" value="UniProtKB-KW"/>
</dbReference>
<dbReference type="InterPro" id="IPR000195">
    <property type="entry name" value="Rab-GAP-TBC_dom"/>
</dbReference>
<feature type="compositionally biased region" description="Low complexity" evidence="9">
    <location>
        <begin position="962"/>
        <end position="972"/>
    </location>
</feature>
<feature type="coiled-coil region" evidence="8">
    <location>
        <begin position="554"/>
        <end position="581"/>
    </location>
</feature>
<dbReference type="PROSITE" id="PS00973">
    <property type="entry name" value="USP_2"/>
    <property type="match status" value="1"/>
</dbReference>
<feature type="compositionally biased region" description="Basic and acidic residues" evidence="9">
    <location>
        <begin position="2619"/>
        <end position="2641"/>
    </location>
</feature>
<dbReference type="GO" id="GO:0035091">
    <property type="term" value="F:phosphatidylinositol binding"/>
    <property type="evidence" value="ECO:0007669"/>
    <property type="project" value="InterPro"/>
</dbReference>
<evidence type="ECO:0000256" key="2">
    <source>
        <dbReference type="ARBA" id="ARBA00009085"/>
    </source>
</evidence>
<feature type="compositionally biased region" description="Acidic residues" evidence="9">
    <location>
        <begin position="2642"/>
        <end position="2652"/>
    </location>
</feature>
<dbReference type="PANTHER" id="PTHR21646">
    <property type="entry name" value="UBIQUITIN CARBOXYL-TERMINAL HYDROLASE"/>
    <property type="match status" value="1"/>
</dbReference>
<feature type="compositionally biased region" description="Low complexity" evidence="9">
    <location>
        <begin position="1057"/>
        <end position="1069"/>
    </location>
</feature>
<gene>
    <name evidence="13" type="ORF">JG687_00001280</name>
</gene>
<dbReference type="InterPro" id="IPR001683">
    <property type="entry name" value="PX_dom"/>
</dbReference>
<dbReference type="SMART" id="SM00695">
    <property type="entry name" value="DUSP"/>
    <property type="match status" value="1"/>
</dbReference>
<dbReference type="Pfam" id="PF06337">
    <property type="entry name" value="DUSP"/>
    <property type="match status" value="1"/>
</dbReference>
<feature type="compositionally biased region" description="Low complexity" evidence="9">
    <location>
        <begin position="1244"/>
        <end position="1260"/>
    </location>
</feature>
<evidence type="ECO:0000313" key="14">
    <source>
        <dbReference type="Proteomes" id="UP000688947"/>
    </source>
</evidence>
<feature type="compositionally biased region" description="Polar residues" evidence="9">
    <location>
        <begin position="2595"/>
        <end position="2609"/>
    </location>
</feature>
<feature type="domain" description="DUSP" evidence="12">
    <location>
        <begin position="1697"/>
        <end position="1852"/>
    </location>
</feature>
<reference evidence="13" key="1">
    <citation type="submission" date="2021-01" db="EMBL/GenBank/DDBJ databases">
        <title>Phytophthora aleatoria, a newly-described species from Pinus radiata is distinct from Phytophthora cactorum isolates based on comparative genomics.</title>
        <authorList>
            <person name="Mcdougal R."/>
            <person name="Panda P."/>
            <person name="Williams N."/>
            <person name="Studholme D.J."/>
        </authorList>
    </citation>
    <scope>NUCLEOTIDE SEQUENCE</scope>
    <source>
        <strain evidence="13">NZFS 3830</strain>
    </source>
</reference>
<feature type="region of interest" description="Disordered" evidence="9">
    <location>
        <begin position="843"/>
        <end position="875"/>
    </location>
</feature>
<dbReference type="InterPro" id="IPR001394">
    <property type="entry name" value="Peptidase_C19_UCH"/>
</dbReference>
<evidence type="ECO:0000256" key="1">
    <source>
        <dbReference type="ARBA" id="ARBA00000707"/>
    </source>
</evidence>
<dbReference type="EMBL" id="JAENGZ010000030">
    <property type="protein sequence ID" value="KAG6972716.1"/>
    <property type="molecule type" value="Genomic_DNA"/>
</dbReference>
<feature type="region of interest" description="Disordered" evidence="9">
    <location>
        <begin position="1874"/>
        <end position="1916"/>
    </location>
</feature>
<keyword evidence="7" id="KW-0788">Thiol protease</keyword>
<name>A0A8T1V1C4_9STRA</name>
<feature type="region of interest" description="Disordered" evidence="9">
    <location>
        <begin position="2590"/>
        <end position="2700"/>
    </location>
</feature>
<dbReference type="SMART" id="SM00320">
    <property type="entry name" value="WD40"/>
    <property type="match status" value="4"/>
</dbReference>
<feature type="compositionally biased region" description="Low complexity" evidence="9">
    <location>
        <begin position="2653"/>
        <end position="2666"/>
    </location>
</feature>
<feature type="domain" description="PX" evidence="10">
    <location>
        <begin position="1073"/>
        <end position="1191"/>
    </location>
</feature>
<feature type="region of interest" description="Disordered" evidence="9">
    <location>
        <begin position="1233"/>
        <end position="1292"/>
    </location>
</feature>
<evidence type="ECO:0000256" key="7">
    <source>
        <dbReference type="ARBA" id="ARBA00022807"/>
    </source>
</evidence>
<comment type="catalytic activity">
    <reaction evidence="1">
        <text>Thiol-dependent hydrolysis of ester, thioester, amide, peptide and isopeptide bonds formed by the C-terminal Gly of ubiquitin (a 76-residue protein attached to proteins as an intracellular targeting signal).</text>
        <dbReference type="EC" id="3.4.19.12"/>
    </reaction>
</comment>
<dbReference type="VEuPathDB" id="FungiDB:PC110_g7845"/>
<feature type="region of interest" description="Disordered" evidence="9">
    <location>
        <begin position="778"/>
        <end position="820"/>
    </location>
</feature>
<sequence length="2813" mass="318652">MVQTLVLRATQDGVIWPRRPLVSSNGLLSCVQNLPLSSYDKRPTTFRAVAFNASGELLAATDERGRIFVLFVTANRYSLVQHLGVPTTSCCFSPKRKTELLVTCEDETVRCIDVQSQTLISTLRGHRLPARCASFQKSGELALTASQDAVILWDTKDWSRYRVLNAGPGVEEAMFVTKGDLVAVCFQDDTIMMWELESLALRYRFSLPEKEQSPGLQKIAVSDDHQVLVASGRAPFIYVWEFESQTIIRIIELPPPIKQVVSHAFLPGHNTMLSILADDGGVFFLDVAAKNPQIKLEISNRGRTITAFDIECHARYLAASTRYGDCYDAFGEVSYLPAVVYPFVKIFRENDLAAFEASASVLLHWCGDFLISLPYPPVFAMRAIENELARRDSQLYDHFTRYQITSEAFAWSLLKTIFTEALSEDEWMCLWDHLFAFSDTPQLIYVAVLAYLFYFRTALLAACDRFSIEQFFHQQNAIDIQKFVQLMVNLREKLDLSEFTAMEDPAAADNTASGHGPYWPLSRGQYPAFAHYPRFVVDFQISERNRIALEEAELAHKQTLFDQIEQESAKLKAEHEKWMKERKMVLEAEERRRKEAIAAEKERILHLKTLDYETRKRRLQHLSNMEKSASESLEEASKMLQTEYQRMESTLAMQKERVEFEISSRKQEEDLQRVEIETHDRVRGIHKQREMEERLSRLRTEFETRVKQQELQYMLKFESWKREDEEQTGKAKSKLRRREELALLSQEQRVRQELEKNLLDQQLAKDQELLELETARRARRKEQQEHDDEEYARSTVVDALQRPISELKEDSDSDSDEYADSTVMDALQRPIAELEKKLGIRFDDFSDEEKEDESIDESFDVLYESDEEDETIEDDRTKLLQRAKRLLELSSFYTDSDDDIIAMENSTEPPAPSSAPPILRKSSSLPAYDLALRRDDSDAADSSGDDTNSARVASIAEEEDVVSLSSASELSLRGANGEAASAPNAPTPLDTAMSPSLSSTSSERAANDAPDVTSEDKDTVPQLPKVGSARSAPTLERSHTSSELIGLRTRERQTTESAYSSPSSGSAPSFEIESVTLPTDGVTEAEIDKTTHTVFSVEVRLQGGLQWLIRKRYSDFRELHERLKRTSSPVKQLYFPKRHVFRNRHQSVVEQRRSELEKYINEVLDIRPLIRVPLFNFLEVYAHMESYERKLQRHKKELESERMKNMLPPELLEDFSAAFKRLCSSKYLYHGNTSGGHKTEAESSRSSASSSAPTPSGAPSGRPPTSPVKDAMTSTSAGEPSKGSTTDENGNRHSVIMHTAGSQICISRASFRRDILGVFPDMPSSFAMRFMKAVSDRQGSDINMDEFLRAVAILNCGTMEDQLQFIFNMCDLDHAGKVQSTGLSNFLVSLHGRNVLDRPEYRRLLSEGFDQGRVRMSCDDFIKIVPELKAYHTLVDWMAPFADILCETADPQLLESQEEFNPAVQQKILANETHFTAKEVAVLQDAFNNYRASGGGDAVDVDALTSDFPLEMSEDRFCRVFTSFGSRANGSEIDVFSFVSALSIACRGTTKEKAEFAFKLFASVEDGSYMTREDIYSMLRLDITQNPELESQITALIEKKHPALNATKSSSSSSLIESMGPRTPSVSGSELGIFVDGIMKGFGQRRRVWDASSSSAQTEALTLTLEEFTAWAIKQKYEMATLRIMREVAFIDLGLVPATKEEELLIATGCYTPYDPTTLVEDDRWYLLERKWYIHWCRYIKIHVKESLALSPPVSNPVTNTSSTSTPSTSKVQVNGGSTSHKDNYMKNLKGEIIRPKCINNYPLLTSDRRDRILKTSDEIKLGRHYVIICEQLWMALKLWYGGGPEIQRQVVIAGDGEPMLDIWEAETKKKLLKKKSKSKGTDTDVEEEEDDDDVEDDLSSVPSEEETRRKQELALPRRMRSGGSVGLANLGNTCYMNSALQCLTNTKLLAEYFLSGMYLEDINRTSTLGLQGKLAEVYGKLAEDMWCVKQKSISPRNFKKSIGKFNEVFRGNDQQDAQELLAFLLSGLSEDLNRIQDKPYIEQPDSDGRYDADLADEWWRNHLRREVSIIVALFTGQYKSLLTCSVCGFKSARFEPFTFLQVPLPEPKHNTVTVQLMLANGVTPMKVSVRLSISATIFDLKHELMKMCHDEFDLPDVSESDIKLCEFSGSMILSFKADNRRVGQIRSIDRLIAFQLEPLDSETIQATRHRRPSYVQTVGAGGLRPDETDHSAFYKKLTKGVLVDVRMRTQSHEYIPAVVLEPPTAHADYEDQPVVLVRLRRTEDEIKVPLNRLRPRQARLLYIPLLSRKLSYSAVYFKNPFRPVPFGSPNLVRLCPELTSGLQLYQLVWERVKQYVGPDATPPTEWEENDTRNADRLVANHIDSVFAGLDDASVVFSSKCGFLLRRVENKGLTDSRSSWLTRSFGLTIPCTSEPLDILEEEAIAIDWDLSVFQDREMMDKMKHVENHDSVARNEAIDKGPVPLKHCLDAFTSEEKISEGYCSSCRQHQEMTKKLEIWRLPPVMVVHLKRFQYTQTYRRKLASLVEFPIHDLDLQCCVAPHIEIPEKYPMKSHKSTSSGVAAPARKLIKLRSRGESTASNGSTAPTSRNAAEEVAASSETDKHDEQVAESREDTTGEKPEDSELPAEAEASPDAESSSPDTKADSSTTDDTEGTSTATTDSQRAAAAQAAAVRNRVRRGYTNSNLDQSRCLETKYNLYGVVNHQGALGGGHYTAYAKNFVDDQWYYYDDERVRVVEDQQVVSPSAYLLFYVRSDMEGVLVKDLFPKNMKPGKITDEDIERFVEEGDERRCNIM</sequence>
<evidence type="ECO:0000256" key="8">
    <source>
        <dbReference type="SAM" id="Coils"/>
    </source>
</evidence>
<keyword evidence="6" id="KW-0378">Hydrolase</keyword>
<dbReference type="PANTHER" id="PTHR21646:SF24">
    <property type="entry name" value="UBIQUITIN CARBOXYL-TERMINAL HYDROLASE"/>
    <property type="match status" value="1"/>
</dbReference>
<dbReference type="PROSITE" id="PS50235">
    <property type="entry name" value="USP_3"/>
    <property type="match status" value="1"/>
</dbReference>
<dbReference type="SMART" id="SM00312">
    <property type="entry name" value="PX"/>
    <property type="match status" value="1"/>
</dbReference>
<feature type="region of interest" description="Disordered" evidence="9">
    <location>
        <begin position="900"/>
        <end position="1071"/>
    </location>
</feature>
<evidence type="ECO:0000259" key="12">
    <source>
        <dbReference type="PROSITE" id="PS51283"/>
    </source>
</evidence>
<feature type="compositionally biased region" description="Low complexity" evidence="9">
    <location>
        <begin position="2673"/>
        <end position="2693"/>
    </location>
</feature>
<dbReference type="OrthoDB" id="265776at2759"/>
<evidence type="ECO:0000256" key="4">
    <source>
        <dbReference type="ARBA" id="ARBA00022670"/>
    </source>
</evidence>
<feature type="compositionally biased region" description="Polar residues" evidence="9">
    <location>
        <begin position="1272"/>
        <end position="1288"/>
    </location>
</feature>
<organism evidence="13 14">
    <name type="scientific">Phytophthora cactorum</name>
    <dbReference type="NCBI Taxonomy" id="29920"/>
    <lineage>
        <taxon>Eukaryota</taxon>
        <taxon>Sar</taxon>
        <taxon>Stramenopiles</taxon>
        <taxon>Oomycota</taxon>
        <taxon>Peronosporomycetes</taxon>
        <taxon>Peronosporales</taxon>
        <taxon>Peronosporaceae</taxon>
        <taxon>Phytophthora</taxon>
    </lineage>
</organism>
<feature type="coiled-coil region" evidence="8">
    <location>
        <begin position="630"/>
        <end position="657"/>
    </location>
</feature>
<dbReference type="CDD" id="cd22265">
    <property type="entry name" value="UDM1_RNF168"/>
    <property type="match status" value="1"/>
</dbReference>
<dbReference type="EC" id="3.4.19.12" evidence="3"/>
<evidence type="ECO:0000313" key="13">
    <source>
        <dbReference type="EMBL" id="KAG6972716.1"/>
    </source>
</evidence>
<comment type="similarity">
    <text evidence="2">Belongs to the peptidase C19 family.</text>
</comment>
<comment type="caution">
    <text evidence="13">The sequence shown here is derived from an EMBL/GenBank/DDBJ whole genome shotgun (WGS) entry which is preliminary data.</text>
</comment>
<evidence type="ECO:0000259" key="11">
    <source>
        <dbReference type="PROSITE" id="PS50235"/>
    </source>
</evidence>
<dbReference type="Pfam" id="PF00443">
    <property type="entry name" value="UCH"/>
    <property type="match status" value="1"/>
</dbReference>
<dbReference type="PROSITE" id="PS00972">
    <property type="entry name" value="USP_1"/>
    <property type="match status" value="1"/>
</dbReference>
<dbReference type="Pfam" id="PF00566">
    <property type="entry name" value="RabGAP-TBC"/>
    <property type="match status" value="1"/>
</dbReference>
<evidence type="ECO:0000256" key="6">
    <source>
        <dbReference type="ARBA" id="ARBA00022801"/>
    </source>
</evidence>
<accession>A0A8T1V1C4</accession>
<evidence type="ECO:0000256" key="9">
    <source>
        <dbReference type="SAM" id="MobiDB-lite"/>
    </source>
</evidence>
<dbReference type="InterPro" id="IPR006615">
    <property type="entry name" value="Pept_C19_DUSP"/>
</dbReference>
<feature type="compositionally biased region" description="Acidic residues" evidence="9">
    <location>
        <begin position="1884"/>
        <end position="1899"/>
    </location>
</feature>
<dbReference type="PROSITE" id="PS51283">
    <property type="entry name" value="DUSP"/>
    <property type="match status" value="1"/>
</dbReference>
<evidence type="ECO:0000256" key="5">
    <source>
        <dbReference type="ARBA" id="ARBA00022786"/>
    </source>
</evidence>
<dbReference type="Pfam" id="PF00787">
    <property type="entry name" value="PX"/>
    <property type="match status" value="1"/>
</dbReference>
<feature type="compositionally biased region" description="Low complexity" evidence="9">
    <location>
        <begin position="1753"/>
        <end position="1770"/>
    </location>
</feature>
<dbReference type="CDD" id="cd06093">
    <property type="entry name" value="PX_domain"/>
    <property type="match status" value="1"/>
</dbReference>
<feature type="domain" description="USP" evidence="11">
    <location>
        <begin position="1926"/>
        <end position="2773"/>
    </location>
</feature>
<dbReference type="GO" id="GO:0004843">
    <property type="term" value="F:cysteine-type deubiquitinase activity"/>
    <property type="evidence" value="ECO:0007669"/>
    <property type="project" value="UniProtKB-EC"/>
</dbReference>
<dbReference type="InterPro" id="IPR001680">
    <property type="entry name" value="WD40_rpt"/>
</dbReference>
<dbReference type="InterPro" id="IPR028889">
    <property type="entry name" value="USP"/>
</dbReference>
<keyword evidence="5" id="KW-0833">Ubl conjugation pathway</keyword>
<dbReference type="PROSITE" id="PS50195">
    <property type="entry name" value="PX"/>
    <property type="match status" value="1"/>
</dbReference>
<keyword evidence="4" id="KW-0645">Protease</keyword>
<feature type="compositionally biased region" description="Acidic residues" evidence="9">
    <location>
        <begin position="845"/>
        <end position="873"/>
    </location>
</feature>
<dbReference type="Proteomes" id="UP000688947">
    <property type="component" value="Unassembled WGS sequence"/>
</dbReference>
<dbReference type="InterPro" id="IPR050185">
    <property type="entry name" value="Ub_carboxyl-term_hydrolase"/>
</dbReference>
<feature type="region of interest" description="Disordered" evidence="9">
    <location>
        <begin position="1753"/>
        <end position="1779"/>
    </location>
</feature>
<dbReference type="GO" id="GO:0016579">
    <property type="term" value="P:protein deubiquitination"/>
    <property type="evidence" value="ECO:0007669"/>
    <property type="project" value="InterPro"/>
</dbReference>
<dbReference type="VEuPathDB" id="FungiDB:PC110_g7846"/>